<dbReference type="Pfam" id="PF03720">
    <property type="entry name" value="UDPG_MGDP_dh_C"/>
    <property type="match status" value="1"/>
</dbReference>
<evidence type="ECO:0000256" key="11">
    <source>
        <dbReference type="PIRSR" id="PIRSR500134-3"/>
    </source>
</evidence>
<feature type="binding site" evidence="10">
    <location>
        <position position="432"/>
    </location>
    <ligand>
        <name>substrate</name>
    </ligand>
</feature>
<protein>
    <recommendedName>
        <fullName evidence="4 8">UDP-glucose 6-dehydrogenase</fullName>
        <ecNumber evidence="3 8">1.1.1.22</ecNumber>
    </recommendedName>
</protein>
<dbReference type="InterPro" id="IPR036291">
    <property type="entry name" value="NAD(P)-bd_dom_sf"/>
</dbReference>
<feature type="binding site" evidence="10">
    <location>
        <position position="329"/>
    </location>
    <ligand>
        <name>substrate</name>
    </ligand>
</feature>
<evidence type="ECO:0000313" key="14">
    <source>
        <dbReference type="Proteomes" id="UP000199074"/>
    </source>
</evidence>
<dbReference type="InterPro" id="IPR014026">
    <property type="entry name" value="UDP-Glc/GDP-Man_DH_dimer"/>
</dbReference>
<dbReference type="PROSITE" id="PS51257">
    <property type="entry name" value="PROKAR_LIPOPROTEIN"/>
    <property type="match status" value="1"/>
</dbReference>
<evidence type="ECO:0000256" key="6">
    <source>
        <dbReference type="ARBA" id="ARBA00023027"/>
    </source>
</evidence>
<comment type="similarity">
    <text evidence="2 8">Belongs to the UDP-glucose/GDP-mannose dehydrogenase family.</text>
</comment>
<reference evidence="13 14" key="1">
    <citation type="submission" date="2016-10" db="EMBL/GenBank/DDBJ databases">
        <authorList>
            <person name="de Groot N.N."/>
        </authorList>
    </citation>
    <scope>NUCLEOTIDE SEQUENCE [LARGE SCALE GENOMIC DNA]</scope>
    <source>
        <strain evidence="13 14">IPL20</strain>
    </source>
</reference>
<feature type="active site" description="Nucleophile" evidence="9">
    <location>
        <position position="266"/>
    </location>
</feature>
<feature type="binding site" evidence="11">
    <location>
        <position position="86"/>
    </location>
    <ligand>
        <name>NAD(+)</name>
        <dbReference type="ChEBI" id="CHEBI:57540"/>
    </ligand>
</feature>
<feature type="binding site" evidence="10">
    <location>
        <position position="210"/>
    </location>
    <ligand>
        <name>substrate</name>
    </ligand>
</feature>
<dbReference type="GO" id="GO:0000271">
    <property type="term" value="P:polysaccharide biosynthetic process"/>
    <property type="evidence" value="ECO:0007669"/>
    <property type="project" value="InterPro"/>
</dbReference>
<dbReference type="Pfam" id="PF03721">
    <property type="entry name" value="UDPG_MGDP_dh_N"/>
    <property type="match status" value="1"/>
</dbReference>
<evidence type="ECO:0000256" key="4">
    <source>
        <dbReference type="ARBA" id="ARBA00015132"/>
    </source>
</evidence>
<dbReference type="PANTHER" id="PTHR43750:SF3">
    <property type="entry name" value="UDP-GLUCOSE 6-DEHYDROGENASE TUAD"/>
    <property type="match status" value="1"/>
</dbReference>
<sequence length="458" mass="50472">MKLSLFGTGYVGLVTGACLADVGHEVVCLDIDAGKIERMQRGELPVYETGLDNIVERTVRMGSLSFTTDTAQAVRHGEVLFIAVGTPPDETGAADLRHVLAAAEEIGRLMEAPRLIVVKSTVPVGTAEKVRETIARVLSSRRSGLGFDVVSNPEFLKEGAAVSDFLKPDRIVVGASSSQACEVMKQLYEPFNRSQDRMLYMDPRSAELTKYAANAMLATKVSFINEMANLAERLGADIEQVRKGIGADSRIGHQFIYPGIGYGGSCFPKDVQALKHTAEDLGYEAPLIEAVHEVNERQKQRLFTQIASHFGGAENLRGRTFALWGLAFKPGTNDMREAPSRVLIEALWAVGARIRTFDPVAMSEARRIYGEREDLVLCDSKYGALDGADALVLCTEWAQFRAPDFAEMGERLRFRLIFDGRNVFTPQRLVEDGWTYFSVGRRAVYAEPQIIRHVAGMT</sequence>
<dbReference type="RefSeq" id="WP_092420103.1">
    <property type="nucleotide sequence ID" value="NZ_FPCK01000001.1"/>
</dbReference>
<evidence type="ECO:0000256" key="1">
    <source>
        <dbReference type="ARBA" id="ARBA00004701"/>
    </source>
</evidence>
<dbReference type="PIRSF" id="PIRSF500134">
    <property type="entry name" value="UDPglc_DH_bac"/>
    <property type="match status" value="1"/>
</dbReference>
<dbReference type="Pfam" id="PF00984">
    <property type="entry name" value="UDPG_MGDP_dh"/>
    <property type="match status" value="1"/>
</dbReference>
<dbReference type="AlphaFoldDB" id="A0A1I7MZB3"/>
<feature type="binding site" evidence="11">
    <location>
        <position position="30"/>
    </location>
    <ligand>
        <name>NAD(+)</name>
        <dbReference type="ChEBI" id="CHEBI:57540"/>
    </ligand>
</feature>
<name>A0A1I7MZB3_9HYPH</name>
<dbReference type="InterPro" id="IPR028357">
    <property type="entry name" value="UDPglc_DH_bac"/>
</dbReference>
<evidence type="ECO:0000313" key="13">
    <source>
        <dbReference type="EMBL" id="SFV27767.1"/>
    </source>
</evidence>
<dbReference type="SUPFAM" id="SSF52413">
    <property type="entry name" value="UDP-glucose/GDP-mannose dehydrogenase C-terminal domain"/>
    <property type="match status" value="1"/>
</dbReference>
<dbReference type="STRING" id="429728.SAMN05216456_0357"/>
<feature type="domain" description="UDP-glucose/GDP-mannose dehydrogenase C-terminal" evidence="12">
    <location>
        <begin position="322"/>
        <end position="426"/>
    </location>
</feature>
<feature type="binding site" evidence="11">
    <location>
        <position position="269"/>
    </location>
    <ligand>
        <name>NAD(+)</name>
        <dbReference type="ChEBI" id="CHEBI:57540"/>
    </ligand>
</feature>
<dbReference type="InterPro" id="IPR008927">
    <property type="entry name" value="6-PGluconate_DH-like_C_sf"/>
</dbReference>
<evidence type="ECO:0000256" key="10">
    <source>
        <dbReference type="PIRSR" id="PIRSR500134-2"/>
    </source>
</evidence>
<gene>
    <name evidence="13" type="ORF">SAMN05216456_0357</name>
</gene>
<feature type="binding site" evidence="11">
    <location>
        <position position="35"/>
    </location>
    <ligand>
        <name>NAD(+)</name>
        <dbReference type="ChEBI" id="CHEBI:57540"/>
    </ligand>
</feature>
<evidence type="ECO:0000259" key="12">
    <source>
        <dbReference type="SMART" id="SM00984"/>
    </source>
</evidence>
<dbReference type="EMBL" id="FPCK01000001">
    <property type="protein sequence ID" value="SFV27767.1"/>
    <property type="molecule type" value="Genomic_DNA"/>
</dbReference>
<dbReference type="InterPro" id="IPR017476">
    <property type="entry name" value="UDP-Glc/GDP-Man"/>
</dbReference>
<keyword evidence="5 8" id="KW-0560">Oxidoreductase</keyword>
<feature type="binding site" evidence="10">
    <location>
        <begin position="155"/>
        <end position="158"/>
    </location>
    <ligand>
        <name>substrate</name>
    </ligand>
</feature>
<feature type="binding site" evidence="11">
    <location>
        <position position="121"/>
    </location>
    <ligand>
        <name>NAD(+)</name>
        <dbReference type="ChEBI" id="CHEBI:57540"/>
    </ligand>
</feature>
<dbReference type="PANTHER" id="PTHR43750">
    <property type="entry name" value="UDP-GLUCOSE 6-DEHYDROGENASE TUAD"/>
    <property type="match status" value="1"/>
</dbReference>
<dbReference type="SUPFAM" id="SSF48179">
    <property type="entry name" value="6-phosphogluconate dehydrogenase C-terminal domain-like"/>
    <property type="match status" value="1"/>
</dbReference>
<evidence type="ECO:0000256" key="3">
    <source>
        <dbReference type="ARBA" id="ARBA00012954"/>
    </source>
</evidence>
<evidence type="ECO:0000256" key="7">
    <source>
        <dbReference type="ARBA" id="ARBA00047473"/>
    </source>
</evidence>
<dbReference type="InterPro" id="IPR036220">
    <property type="entry name" value="UDP-Glc/GDP-Man_DH_C_sf"/>
</dbReference>
<keyword evidence="6 8" id="KW-0520">NAD</keyword>
<dbReference type="UniPathway" id="UPA00038">
    <property type="reaction ID" value="UER00491"/>
</dbReference>
<feature type="binding site" evidence="11">
    <location>
        <position position="158"/>
    </location>
    <ligand>
        <name>NAD(+)</name>
        <dbReference type="ChEBI" id="CHEBI:57540"/>
    </ligand>
</feature>
<evidence type="ECO:0000256" key="2">
    <source>
        <dbReference type="ARBA" id="ARBA00006601"/>
    </source>
</evidence>
<feature type="binding site" evidence="10">
    <location>
        <position position="263"/>
    </location>
    <ligand>
        <name>substrate</name>
    </ligand>
</feature>
<dbReference type="GO" id="GO:0003979">
    <property type="term" value="F:UDP-glucose 6-dehydrogenase activity"/>
    <property type="evidence" value="ECO:0007669"/>
    <property type="project" value="UniProtKB-EC"/>
</dbReference>
<proteinExistence type="inferred from homology"/>
<dbReference type="Gene3D" id="1.20.5.100">
    <property type="entry name" value="Cytochrome c1, transmembrane anchor, C-terminal"/>
    <property type="match status" value="1"/>
</dbReference>
<evidence type="ECO:0000256" key="9">
    <source>
        <dbReference type="PIRSR" id="PIRSR500134-1"/>
    </source>
</evidence>
<comment type="catalytic activity">
    <reaction evidence="7 8">
        <text>UDP-alpha-D-glucose + 2 NAD(+) + H2O = UDP-alpha-D-glucuronate + 2 NADH + 3 H(+)</text>
        <dbReference type="Rhea" id="RHEA:23596"/>
        <dbReference type="ChEBI" id="CHEBI:15377"/>
        <dbReference type="ChEBI" id="CHEBI:15378"/>
        <dbReference type="ChEBI" id="CHEBI:57540"/>
        <dbReference type="ChEBI" id="CHEBI:57945"/>
        <dbReference type="ChEBI" id="CHEBI:58052"/>
        <dbReference type="ChEBI" id="CHEBI:58885"/>
        <dbReference type="EC" id="1.1.1.22"/>
    </reaction>
</comment>
<dbReference type="Proteomes" id="UP000199074">
    <property type="component" value="Unassembled WGS sequence"/>
</dbReference>
<feature type="binding site" evidence="11">
    <location>
        <position position="336"/>
    </location>
    <ligand>
        <name>NAD(+)</name>
        <dbReference type="ChEBI" id="CHEBI:57540"/>
    </ligand>
</feature>
<dbReference type="GO" id="GO:0051287">
    <property type="term" value="F:NAD binding"/>
    <property type="evidence" value="ECO:0007669"/>
    <property type="project" value="InterPro"/>
</dbReference>
<dbReference type="GO" id="GO:0006065">
    <property type="term" value="P:UDP-glucuronate biosynthetic process"/>
    <property type="evidence" value="ECO:0007669"/>
    <property type="project" value="UniProtKB-UniPathway"/>
</dbReference>
<feature type="binding site" evidence="10">
    <location>
        <begin position="255"/>
        <end position="259"/>
    </location>
    <ligand>
        <name>substrate</name>
    </ligand>
</feature>
<dbReference type="SMART" id="SM00984">
    <property type="entry name" value="UDPG_MGDP_dh_C"/>
    <property type="match status" value="1"/>
</dbReference>
<dbReference type="NCBIfam" id="TIGR03026">
    <property type="entry name" value="NDP-sugDHase"/>
    <property type="match status" value="1"/>
</dbReference>
<organism evidence="13 14">
    <name type="scientific">Devosia crocina</name>
    <dbReference type="NCBI Taxonomy" id="429728"/>
    <lineage>
        <taxon>Bacteria</taxon>
        <taxon>Pseudomonadati</taxon>
        <taxon>Pseudomonadota</taxon>
        <taxon>Alphaproteobacteria</taxon>
        <taxon>Hyphomicrobiales</taxon>
        <taxon>Devosiaceae</taxon>
        <taxon>Devosia</taxon>
    </lineage>
</organism>
<accession>A0A1I7MZB3</accession>
<dbReference type="Gene3D" id="3.40.50.720">
    <property type="entry name" value="NAD(P)-binding Rossmann-like Domain"/>
    <property type="match status" value="2"/>
</dbReference>
<dbReference type="PIRSF" id="PIRSF000124">
    <property type="entry name" value="UDPglc_GDPman_dh"/>
    <property type="match status" value="1"/>
</dbReference>
<keyword evidence="14" id="KW-1185">Reference proteome</keyword>
<dbReference type="InterPro" id="IPR014027">
    <property type="entry name" value="UDP-Glc/GDP-Man_DH_C"/>
</dbReference>
<dbReference type="OrthoDB" id="9803238at2"/>
<evidence type="ECO:0000256" key="5">
    <source>
        <dbReference type="ARBA" id="ARBA00023002"/>
    </source>
</evidence>
<dbReference type="SUPFAM" id="SSF51735">
    <property type="entry name" value="NAD(P)-binding Rossmann-fold domains"/>
    <property type="match status" value="1"/>
</dbReference>
<comment type="pathway">
    <text evidence="1">Nucleotide-sugar biosynthesis; UDP-alpha-D-glucuronate biosynthesis; UDP-alpha-D-glucuronate from UDP-alpha-D-glucose: step 1/1.</text>
</comment>
<evidence type="ECO:0000256" key="8">
    <source>
        <dbReference type="PIRNR" id="PIRNR000124"/>
    </source>
</evidence>
<dbReference type="EC" id="1.1.1.22" evidence="3 8"/>
<dbReference type="InterPro" id="IPR001732">
    <property type="entry name" value="UDP-Glc/GDP-Man_DH_N"/>
</dbReference>